<feature type="compositionally biased region" description="Pro residues" evidence="1">
    <location>
        <begin position="124"/>
        <end position="140"/>
    </location>
</feature>
<proteinExistence type="predicted"/>
<feature type="compositionally biased region" description="Basic and acidic residues" evidence="1">
    <location>
        <begin position="28"/>
        <end position="40"/>
    </location>
</feature>
<feature type="compositionally biased region" description="Gly residues" evidence="1">
    <location>
        <begin position="276"/>
        <end position="286"/>
    </location>
</feature>
<gene>
    <name evidence="2" type="ORF">AVDCRST_MAG59-1638</name>
</gene>
<evidence type="ECO:0000313" key="2">
    <source>
        <dbReference type="EMBL" id="CAA9549647.1"/>
    </source>
</evidence>
<feature type="region of interest" description="Disordered" evidence="1">
    <location>
        <begin position="1"/>
        <end position="68"/>
    </location>
</feature>
<feature type="region of interest" description="Disordered" evidence="1">
    <location>
        <begin position="218"/>
        <end position="286"/>
    </location>
</feature>
<evidence type="ECO:0000256" key="1">
    <source>
        <dbReference type="SAM" id="MobiDB-lite"/>
    </source>
</evidence>
<accession>A0A6J4UIE0</accession>
<feature type="non-terminal residue" evidence="2">
    <location>
        <position position="1"/>
    </location>
</feature>
<reference evidence="2" key="1">
    <citation type="submission" date="2020-02" db="EMBL/GenBank/DDBJ databases">
        <authorList>
            <person name="Meier V. D."/>
        </authorList>
    </citation>
    <scope>NUCLEOTIDE SEQUENCE</scope>
    <source>
        <strain evidence="2">AVDCRST_MAG59</strain>
    </source>
</reference>
<organism evidence="2">
    <name type="scientific">uncultured Thermomicrobiales bacterium</name>
    <dbReference type="NCBI Taxonomy" id="1645740"/>
    <lineage>
        <taxon>Bacteria</taxon>
        <taxon>Pseudomonadati</taxon>
        <taxon>Thermomicrobiota</taxon>
        <taxon>Thermomicrobia</taxon>
        <taxon>Thermomicrobiales</taxon>
        <taxon>environmental samples</taxon>
    </lineage>
</organism>
<feature type="non-terminal residue" evidence="2">
    <location>
        <position position="286"/>
    </location>
</feature>
<protein>
    <submittedName>
        <fullName evidence="2">Maltodextrin ABC transporter, permease protein MdxG</fullName>
    </submittedName>
</protein>
<dbReference type="AlphaFoldDB" id="A0A6J4UIE0"/>
<sequence>GGLDAHGRAGAPAERQRAVAALGAAGGDRGRRQPADHRDGPQLVQADGGDPGRWSAAAGGSLDRQLRVPDRADPVLDLLPQLVRDRPRRHRADDRRGGAGRLLAVALPLRGGHRLLAAAADGPDVPPDPDPDPALHPVPQPGAGQHPDLGDPALRGAPPAVRDLDVQGVLRRHPAGAGGGGNARRGLPLRGLLAGGAAALRAGGRGGDDLLVPFLVQRVPDRQHLPPGRGDDDDPGRDPDVHAAVPDGLGQPDGGGDARDAADLRLLPVRPEVHGLRGGGGGGQGV</sequence>
<name>A0A6J4UIE0_9BACT</name>
<feature type="region of interest" description="Disordered" evidence="1">
    <location>
        <begin position="119"/>
        <end position="160"/>
    </location>
</feature>
<dbReference type="EMBL" id="CADCWF010000102">
    <property type="protein sequence ID" value="CAA9549647.1"/>
    <property type="molecule type" value="Genomic_DNA"/>
</dbReference>